<name>A0A135P818_9HYPH</name>
<dbReference type="PROSITE" id="PS50077">
    <property type="entry name" value="HEAT_REPEAT"/>
    <property type="match status" value="1"/>
</dbReference>
<evidence type="ECO:0000313" key="3">
    <source>
        <dbReference type="Proteomes" id="UP000070498"/>
    </source>
</evidence>
<dbReference type="RefSeq" id="WP_067652539.1">
    <property type="nucleotide sequence ID" value="NZ_KQ961034.1"/>
</dbReference>
<keyword evidence="3" id="KW-1185">Reference proteome</keyword>
<gene>
    <name evidence="2" type="ORF">ATO67_18150</name>
</gene>
<organism evidence="2 3">
    <name type="scientific">Agrobacterium bohemicum</name>
    <dbReference type="NCBI Taxonomy" id="2052828"/>
    <lineage>
        <taxon>Bacteria</taxon>
        <taxon>Pseudomonadati</taxon>
        <taxon>Pseudomonadota</taxon>
        <taxon>Alphaproteobacteria</taxon>
        <taxon>Hyphomicrobiales</taxon>
        <taxon>Rhizobiaceae</taxon>
        <taxon>Rhizobium/Agrobacterium group</taxon>
        <taxon>Agrobacterium</taxon>
    </lineage>
</organism>
<dbReference type="InterPro" id="IPR009492">
    <property type="entry name" value="TniQ"/>
</dbReference>
<accession>A0A135P818</accession>
<feature type="domain" description="TniQ" evidence="1">
    <location>
        <begin position="6"/>
        <end position="141"/>
    </location>
</feature>
<sequence>MVLPVILDHYADETAIDFVARLAAANGFASLRSFLGHTDVTAKAIVQGEADALSMVSDWSGVAVSCLKTLAVVGSGAGGNWQMGRATLSKDMRPGRTHRFCACCILEDRRMMSGRLVSRAYRRAWWSVRGIEGCHVHDCALLEVSVDSEDDIHDFPRFVRDNIAHIEGVAAAPLPRRQPALDRYLRERVFKDGGASFLDALDVHVAAEFSRYLGDFLVLHDIRDQMPEGRSVNEWGFLLASKGEPAIRALISDVIKQNPPNKRRVETVLGPMTRWLRRNLSKAVYVPIADLIQDILERNMPFGPGETIFKPVEVRHLYCVNTAHADFGMHKDRIKALIQENIPGFQHDLPTSQAYFDATLGAQILRAASETLTSKEAAVVLGLTEARMDDVLKLNIIECVEKRSDDTRPYTRIREADLRGFERKFGANMTAVQTHDGTISIVEACQAWHLSFQHVASMIFSGTVRSYLQQGDEPFFSRIRVDHDGFKPDVSPMAGGDEHWMRTKEVERVLGTTTATVSLLIELGYLHVRSARRETGKTVKLVERQSVLDFERYYVSLSQIARSRQGYRATIKNELDLAGIAPIFEPTGFIARFYRKSDLSQIG</sequence>
<proteinExistence type="predicted"/>
<evidence type="ECO:0000313" key="2">
    <source>
        <dbReference type="EMBL" id="KXG87572.1"/>
    </source>
</evidence>
<dbReference type="AlphaFoldDB" id="A0A135P818"/>
<dbReference type="Pfam" id="PF06527">
    <property type="entry name" value="TniQ"/>
    <property type="match status" value="1"/>
</dbReference>
<reference evidence="2 3" key="1">
    <citation type="submission" date="2015-11" db="EMBL/GenBank/DDBJ databases">
        <title>Draft genome sequence of Agrobacterium sp. R89-1.</title>
        <authorList>
            <person name="Zahradnik J."/>
            <person name="Kyslikova E."/>
            <person name="Palyzova A."/>
            <person name="Kyslik P."/>
        </authorList>
    </citation>
    <scope>NUCLEOTIDE SEQUENCE [LARGE SCALE GENOMIC DNA]</scope>
    <source>
        <strain evidence="2 3">R89-1</strain>
    </source>
</reference>
<dbReference type="EMBL" id="LNUW01000004">
    <property type="protein sequence ID" value="KXG87572.1"/>
    <property type="molecule type" value="Genomic_DNA"/>
</dbReference>
<dbReference type="InterPro" id="IPR021133">
    <property type="entry name" value="HEAT_type_2"/>
</dbReference>
<dbReference type="Proteomes" id="UP000070498">
    <property type="component" value="Unassembled WGS sequence"/>
</dbReference>
<comment type="caution">
    <text evidence="2">The sequence shown here is derived from an EMBL/GenBank/DDBJ whole genome shotgun (WGS) entry which is preliminary data.</text>
</comment>
<protein>
    <recommendedName>
        <fullName evidence="1">TniQ domain-containing protein</fullName>
    </recommendedName>
</protein>
<evidence type="ECO:0000259" key="1">
    <source>
        <dbReference type="Pfam" id="PF06527"/>
    </source>
</evidence>